<comment type="function">
    <text evidence="2">Poorly processive, error-prone DNA polymerase involved in untargeted mutagenesis. Copies undamaged DNA at stalled replication forks, which arise in vivo from mismatched or misaligned primer ends. These misaligned primers can be extended by PolIV. Exhibits no 3'-5' exonuclease (proofreading) activity. May be involved in translesional synthesis, in conjunction with the beta clamp from PolIII.</text>
</comment>
<feature type="binding site" evidence="2">
    <location>
        <position position="8"/>
    </location>
    <ligand>
        <name>Mg(2+)</name>
        <dbReference type="ChEBI" id="CHEBI:18420"/>
    </ligand>
</feature>
<keyword evidence="2" id="KW-0479">Metal-binding</keyword>
<dbReference type="Pfam" id="PF11799">
    <property type="entry name" value="IMS_C"/>
    <property type="match status" value="1"/>
</dbReference>
<keyword evidence="2" id="KW-0963">Cytoplasm</keyword>
<dbReference type="InterPro" id="IPR001126">
    <property type="entry name" value="UmuC"/>
</dbReference>
<gene>
    <name evidence="2" type="primary">dinB</name>
    <name evidence="4" type="ORF">UREOM_4520</name>
</gene>
<dbReference type="InterPro" id="IPR050116">
    <property type="entry name" value="DNA_polymerase-Y"/>
</dbReference>
<sequence>MKVIFHIDLDAFFASVEEIYEPMLKNLPFVIAGEGKHAVISTCNYEARKYGIKSAMNVNDARKLCPDIAIVKPHHERYHQHSQQFFTFLKYSFTDSLEIVSVDECFLDVTNILPKFHNNAQLLAITIQQEIQKKLGLSVSIGISESKFLAKIATDLKKPHGISSLHLKEIKTKLYPLKIEKFIGIGKKTLPKLKNLQIFTIGDFVHSSKLSELVKLLGRKYYQYYDLATGKNVDETLQIEETLPKSVSKSLTLHTSEFELDVLLKIYRNIARNLSQELQSQKLVCQTVTIQIRYDNFDTKSKSKSLKHQFNDSSTIYQVAKDLLFELWNDDPLRLVGLSLSKLNLVQ</sequence>
<dbReference type="PANTHER" id="PTHR11076:SF33">
    <property type="entry name" value="DNA POLYMERASE KAPPA"/>
    <property type="match status" value="1"/>
</dbReference>
<dbReference type="InterPro" id="IPR022880">
    <property type="entry name" value="DNApol_IV"/>
</dbReference>
<comment type="similarity">
    <text evidence="1 2">Belongs to the DNA polymerase type-Y family.</text>
</comment>
<dbReference type="Pfam" id="PF00817">
    <property type="entry name" value="IMS"/>
    <property type="match status" value="1"/>
</dbReference>
<dbReference type="EC" id="2.7.7.7" evidence="2"/>
<evidence type="ECO:0000313" key="5">
    <source>
        <dbReference type="Proteomes" id="UP001449582"/>
    </source>
</evidence>
<comment type="caution">
    <text evidence="4">The sequence shown here is derived from an EMBL/GenBank/DDBJ whole genome shotgun (WGS) entry which is preliminary data.</text>
</comment>
<dbReference type="CDD" id="cd03586">
    <property type="entry name" value="PolY_Pol_IV_kappa"/>
    <property type="match status" value="1"/>
</dbReference>
<dbReference type="PROSITE" id="PS50173">
    <property type="entry name" value="UMUC"/>
    <property type="match status" value="1"/>
</dbReference>
<dbReference type="InterPro" id="IPR024728">
    <property type="entry name" value="PolY_HhH_motif"/>
</dbReference>
<keyword evidence="5" id="KW-1185">Reference proteome</keyword>
<keyword evidence="2" id="KW-0235">DNA replication</keyword>
<feature type="domain" description="UmuC" evidence="3">
    <location>
        <begin position="4"/>
        <end position="186"/>
    </location>
</feature>
<keyword evidence="2" id="KW-0515">Mutator protein</keyword>
<accession>A0ABP9U5W8</accession>
<feature type="active site" evidence="2">
    <location>
        <position position="104"/>
    </location>
</feature>
<comment type="catalytic activity">
    <reaction evidence="2">
        <text>DNA(n) + a 2'-deoxyribonucleoside 5'-triphosphate = DNA(n+1) + diphosphate</text>
        <dbReference type="Rhea" id="RHEA:22508"/>
        <dbReference type="Rhea" id="RHEA-COMP:17339"/>
        <dbReference type="Rhea" id="RHEA-COMP:17340"/>
        <dbReference type="ChEBI" id="CHEBI:33019"/>
        <dbReference type="ChEBI" id="CHEBI:61560"/>
        <dbReference type="ChEBI" id="CHEBI:173112"/>
        <dbReference type="EC" id="2.7.7.7"/>
    </reaction>
</comment>
<dbReference type="PANTHER" id="PTHR11076">
    <property type="entry name" value="DNA REPAIR POLYMERASE UMUC / TRANSFERASE FAMILY MEMBER"/>
    <property type="match status" value="1"/>
</dbReference>
<dbReference type="InterPro" id="IPR017961">
    <property type="entry name" value="DNA_pol_Y-fam_little_finger"/>
</dbReference>
<keyword evidence="2" id="KW-0239">DNA-directed DNA polymerase</keyword>
<keyword evidence="2" id="KW-0808">Transferase</keyword>
<dbReference type="SUPFAM" id="SSF100879">
    <property type="entry name" value="Lesion bypass DNA polymerase (Y-family), little finger domain"/>
    <property type="match status" value="1"/>
</dbReference>
<keyword evidence="2" id="KW-0238">DNA-binding</keyword>
<dbReference type="HAMAP" id="MF_01113">
    <property type="entry name" value="DNApol_IV"/>
    <property type="match status" value="1"/>
</dbReference>
<protein>
    <recommendedName>
        <fullName evidence="2">DNA polymerase IV</fullName>
        <shortName evidence="2">Pol IV</shortName>
        <ecNumber evidence="2">2.7.7.7</ecNumber>
    </recommendedName>
</protein>
<keyword evidence="2" id="KW-0234">DNA repair</keyword>
<feature type="binding site" evidence="2">
    <location>
        <position position="103"/>
    </location>
    <ligand>
        <name>Mg(2+)</name>
        <dbReference type="ChEBI" id="CHEBI:18420"/>
    </ligand>
</feature>
<dbReference type="InterPro" id="IPR043502">
    <property type="entry name" value="DNA/RNA_pol_sf"/>
</dbReference>
<evidence type="ECO:0000256" key="2">
    <source>
        <dbReference type="HAMAP-Rule" id="MF_01113"/>
    </source>
</evidence>
<keyword evidence="2" id="KW-0548">Nucleotidyltransferase</keyword>
<dbReference type="Gene3D" id="3.30.70.270">
    <property type="match status" value="1"/>
</dbReference>
<organism evidence="4 5">
    <name type="scientific">Ureaplasma ceti</name>
    <dbReference type="NCBI Taxonomy" id="3119530"/>
    <lineage>
        <taxon>Bacteria</taxon>
        <taxon>Bacillati</taxon>
        <taxon>Mycoplasmatota</taxon>
        <taxon>Mycoplasmoidales</taxon>
        <taxon>Mycoplasmoidaceae</taxon>
        <taxon>Ureaplasma</taxon>
    </lineage>
</organism>
<comment type="subcellular location">
    <subcellularLocation>
        <location evidence="2">Cytoplasm</location>
    </subcellularLocation>
</comment>
<proteinExistence type="inferred from homology"/>
<evidence type="ECO:0000256" key="1">
    <source>
        <dbReference type="ARBA" id="ARBA00010945"/>
    </source>
</evidence>
<dbReference type="Gene3D" id="1.10.150.20">
    <property type="entry name" value="5' to 3' exonuclease, C-terminal subdomain"/>
    <property type="match status" value="1"/>
</dbReference>
<dbReference type="Proteomes" id="UP001449582">
    <property type="component" value="Unassembled WGS sequence"/>
</dbReference>
<dbReference type="SUPFAM" id="SSF56672">
    <property type="entry name" value="DNA/RNA polymerases"/>
    <property type="match status" value="1"/>
</dbReference>
<evidence type="ECO:0000313" key="4">
    <source>
        <dbReference type="EMBL" id="GAA5414741.1"/>
    </source>
</evidence>
<comment type="cofactor">
    <cofactor evidence="2">
        <name>Mg(2+)</name>
        <dbReference type="ChEBI" id="CHEBI:18420"/>
    </cofactor>
    <text evidence="2">Binds 2 magnesium ions per subunit.</text>
</comment>
<feature type="site" description="Substrate discrimination" evidence="2">
    <location>
        <position position="13"/>
    </location>
</feature>
<dbReference type="InterPro" id="IPR043128">
    <property type="entry name" value="Rev_trsase/Diguanyl_cyclase"/>
</dbReference>
<dbReference type="Pfam" id="PF11798">
    <property type="entry name" value="IMS_HHH"/>
    <property type="match status" value="1"/>
</dbReference>
<dbReference type="Gene3D" id="3.30.1490.100">
    <property type="entry name" value="DNA polymerase, Y-family, little finger domain"/>
    <property type="match status" value="1"/>
</dbReference>
<dbReference type="InterPro" id="IPR036775">
    <property type="entry name" value="DNA_pol_Y-fam_lit_finger_sf"/>
</dbReference>
<evidence type="ECO:0000259" key="3">
    <source>
        <dbReference type="PROSITE" id="PS50173"/>
    </source>
</evidence>
<name>A0ABP9U5W8_9BACT</name>
<keyword evidence="2" id="KW-0460">Magnesium</keyword>
<dbReference type="Gene3D" id="3.40.1170.60">
    <property type="match status" value="1"/>
</dbReference>
<keyword evidence="2" id="KW-0227">DNA damage</keyword>
<dbReference type="NCBIfam" id="NF002677">
    <property type="entry name" value="PRK02406.1"/>
    <property type="match status" value="1"/>
</dbReference>
<reference evidence="4" key="1">
    <citation type="submission" date="2024-02" db="EMBL/GenBank/DDBJ databases">
        <title>Draft genome sequence of new strains in genus Ureaplasma.</title>
        <authorList>
            <person name="Nakajima Y."/>
            <person name="Segawa T."/>
        </authorList>
    </citation>
    <scope>NUCLEOTIDE SEQUENCE [LARGE SCALE GENOMIC DNA]</scope>
    <source>
        <strain evidence="4">OM1</strain>
    </source>
</reference>
<dbReference type="EMBL" id="BAABQM010000003">
    <property type="protein sequence ID" value="GAA5414741.1"/>
    <property type="molecule type" value="Genomic_DNA"/>
</dbReference>
<dbReference type="RefSeq" id="WP_353289902.1">
    <property type="nucleotide sequence ID" value="NZ_BAABQM010000003.1"/>
</dbReference>
<comment type="subunit">
    <text evidence="2">Monomer.</text>
</comment>